<dbReference type="SUPFAM" id="SSF52777">
    <property type="entry name" value="CoA-dependent acyltransferases"/>
    <property type="match status" value="1"/>
</dbReference>
<dbReference type="Proteomes" id="UP000007110">
    <property type="component" value="Unassembled WGS sequence"/>
</dbReference>
<dbReference type="InParanoid" id="A0A7M7P4G2"/>
<dbReference type="Gene3D" id="3.30.559.70">
    <property type="entry name" value="Choline/Carnitine o-acyltransferase, domain 2"/>
    <property type="match status" value="1"/>
</dbReference>
<dbReference type="KEGG" id="spu:586928"/>
<keyword evidence="6" id="KW-1185">Reference proteome</keyword>
<keyword evidence="2" id="KW-0808">Transferase</keyword>
<name>A0A7M7P4G2_STRPU</name>
<dbReference type="OMA" id="HICISKL"/>
<evidence type="ECO:0000256" key="3">
    <source>
        <dbReference type="ARBA" id="ARBA00023315"/>
    </source>
</evidence>
<dbReference type="OrthoDB" id="240216at2759"/>
<dbReference type="GO" id="GO:0008458">
    <property type="term" value="F:carnitine O-octanoyltransferase activity"/>
    <property type="evidence" value="ECO:0000318"/>
    <property type="project" value="GO_Central"/>
</dbReference>
<reference evidence="5" key="2">
    <citation type="submission" date="2021-01" db="UniProtKB">
        <authorList>
            <consortium name="EnsemblMetazoa"/>
        </authorList>
    </citation>
    <scope>IDENTIFICATION</scope>
</reference>
<dbReference type="PANTHER" id="PTHR22589:SF67">
    <property type="entry name" value="PEROXISOMAL CARNITINE O-OCTANOYLTRANSFERASE"/>
    <property type="match status" value="1"/>
</dbReference>
<evidence type="ECO:0000313" key="5">
    <source>
        <dbReference type="EnsemblMetazoa" id="XP_030846001"/>
    </source>
</evidence>
<dbReference type="RefSeq" id="XP_030846001.1">
    <property type="nucleotide sequence ID" value="XM_030990141.1"/>
</dbReference>
<dbReference type="InterPro" id="IPR023213">
    <property type="entry name" value="CAT-like_dom_sf"/>
</dbReference>
<dbReference type="GeneID" id="586928"/>
<evidence type="ECO:0000259" key="4">
    <source>
        <dbReference type="Pfam" id="PF00755"/>
    </source>
</evidence>
<dbReference type="FunFam" id="3.30.559.10:FF:000148">
    <property type="entry name" value="Uncharacterized protein"/>
    <property type="match status" value="1"/>
</dbReference>
<comment type="similarity">
    <text evidence="1">Belongs to the carnitine/choline acetyltransferase family.</text>
</comment>
<feature type="domain" description="Choline/carnitine acyltransferase" evidence="4">
    <location>
        <begin position="1"/>
        <end position="268"/>
    </location>
</feature>
<dbReference type="AlphaFoldDB" id="A0A7M7P4G2"/>
<dbReference type="Pfam" id="PF00755">
    <property type="entry name" value="Carn_acyltransf"/>
    <property type="match status" value="1"/>
</dbReference>
<evidence type="ECO:0000256" key="1">
    <source>
        <dbReference type="ARBA" id="ARBA00005232"/>
    </source>
</evidence>
<organism evidence="5 6">
    <name type="scientific">Strongylocentrotus purpuratus</name>
    <name type="common">Purple sea urchin</name>
    <dbReference type="NCBI Taxonomy" id="7668"/>
    <lineage>
        <taxon>Eukaryota</taxon>
        <taxon>Metazoa</taxon>
        <taxon>Echinodermata</taxon>
        <taxon>Eleutherozoa</taxon>
        <taxon>Echinozoa</taxon>
        <taxon>Echinoidea</taxon>
        <taxon>Euechinoidea</taxon>
        <taxon>Echinacea</taxon>
        <taxon>Camarodonta</taxon>
        <taxon>Echinidea</taxon>
        <taxon>Strongylocentrotidae</taxon>
        <taxon>Strongylocentrotus</taxon>
    </lineage>
</organism>
<dbReference type="InterPro" id="IPR000542">
    <property type="entry name" value="Carn_acyl_trans"/>
</dbReference>
<protein>
    <recommendedName>
        <fullName evidence="4">Choline/carnitine acyltransferase domain-containing protein</fullName>
    </recommendedName>
</protein>
<evidence type="ECO:0000313" key="6">
    <source>
        <dbReference type="Proteomes" id="UP000007110"/>
    </source>
</evidence>
<dbReference type="EnsemblMetazoa" id="XM_030990141">
    <property type="protein sequence ID" value="XP_030846001"/>
    <property type="gene ID" value="LOC586928"/>
</dbReference>
<dbReference type="PANTHER" id="PTHR22589">
    <property type="entry name" value="CARNITINE O-ACYLTRANSFERASE"/>
    <property type="match status" value="1"/>
</dbReference>
<dbReference type="Gene3D" id="3.30.559.10">
    <property type="entry name" value="Chloramphenicol acetyltransferase-like domain"/>
    <property type="match status" value="1"/>
</dbReference>
<dbReference type="GO" id="GO:0005777">
    <property type="term" value="C:peroxisome"/>
    <property type="evidence" value="ECO:0000318"/>
    <property type="project" value="GO_Central"/>
</dbReference>
<dbReference type="InterPro" id="IPR039551">
    <property type="entry name" value="Cho/carn_acyl_trans"/>
</dbReference>
<sequence length="284" mass="31800">MDGMAVVVLTLFINSRMVKDGGEWPGESTVRSDILMPIEMIFTVDQRVRDDIHHATDTYHKLASNYEVVYSTYKLFGKDFMKEHKMHPDATIQLALQLAYYTAFDKPGAAYETATTRQFYHGRTDTMRSCSMEAIDWCKAMLDSQADPTHQRSLLRKAHDKHLTLMAEAASGQGIDRHLLGLYILSQEMGLPIPDLFMDKAFVLSGGGGNFPLSTSTLGYTPGVAAMSPMRQDGYMCCYTIGKEQLEFTVSSFKSCAETNPNLFFRQITLALNKMANLLLSAKL</sequence>
<reference evidence="6" key="1">
    <citation type="submission" date="2015-02" db="EMBL/GenBank/DDBJ databases">
        <title>Genome sequencing for Strongylocentrotus purpuratus.</title>
        <authorList>
            <person name="Murali S."/>
            <person name="Liu Y."/>
            <person name="Vee V."/>
            <person name="English A."/>
            <person name="Wang M."/>
            <person name="Skinner E."/>
            <person name="Han Y."/>
            <person name="Muzny D.M."/>
            <person name="Worley K.C."/>
            <person name="Gibbs R.A."/>
        </authorList>
    </citation>
    <scope>NUCLEOTIDE SEQUENCE</scope>
</reference>
<keyword evidence="3" id="KW-0012">Acyltransferase</keyword>
<proteinExistence type="inferred from homology"/>
<evidence type="ECO:0000256" key="2">
    <source>
        <dbReference type="ARBA" id="ARBA00022679"/>
    </source>
</evidence>
<dbReference type="InterPro" id="IPR042231">
    <property type="entry name" value="Cho/carn_acyl_trans_2"/>
</dbReference>
<accession>A0A7M7P4G2</accession>